<dbReference type="InterPro" id="IPR038637">
    <property type="entry name" value="NPCBM_sf"/>
</dbReference>
<reference evidence="3 4" key="1">
    <citation type="submission" date="2016-11" db="EMBL/GenBank/DDBJ databases">
        <title>Paenibacillus species isolates.</title>
        <authorList>
            <person name="Beno S.M."/>
        </authorList>
    </citation>
    <scope>NUCLEOTIDE SEQUENCE [LARGE SCALE GENOMIC DNA]</scope>
    <source>
        <strain evidence="3 4">FSL F4-0100</strain>
    </source>
</reference>
<feature type="domain" description="Glycosyl hydrolase family 98 putative carbohydrate-binding module" evidence="2">
    <location>
        <begin position="415"/>
        <end position="560"/>
    </location>
</feature>
<dbReference type="Gene3D" id="3.60.21.10">
    <property type="match status" value="1"/>
</dbReference>
<dbReference type="OrthoDB" id="1645838at2"/>
<comment type="caution">
    <text evidence="3">The sequence shown here is derived from an EMBL/GenBank/DDBJ whole genome shotgun (WGS) entry which is preliminary data.</text>
</comment>
<accession>A0A1R1B3H9</accession>
<dbReference type="AlphaFoldDB" id="A0A1R1B3H9"/>
<dbReference type="Pfam" id="PF10633">
    <property type="entry name" value="NPCBM_assoc"/>
    <property type="match status" value="1"/>
</dbReference>
<protein>
    <recommendedName>
        <fullName evidence="2">Glycosyl hydrolase family 98 putative carbohydrate-binding module domain-containing protein</fullName>
    </recommendedName>
</protein>
<dbReference type="InterPro" id="IPR008979">
    <property type="entry name" value="Galactose-bd-like_sf"/>
</dbReference>
<dbReference type="Gene3D" id="2.60.40.10">
    <property type="entry name" value="Immunoglobulins"/>
    <property type="match status" value="1"/>
</dbReference>
<feature type="signal peptide" evidence="1">
    <location>
        <begin position="1"/>
        <end position="24"/>
    </location>
</feature>
<keyword evidence="1" id="KW-0732">Signal</keyword>
<evidence type="ECO:0000259" key="2">
    <source>
        <dbReference type="SMART" id="SM00776"/>
    </source>
</evidence>
<gene>
    <name evidence="3" type="ORF">BK123_10735</name>
</gene>
<name>A0A1R1B3H9_PAELA</name>
<dbReference type="RefSeq" id="WP_076322391.1">
    <property type="nucleotide sequence ID" value="NZ_MRTF01000003.1"/>
</dbReference>
<dbReference type="SMART" id="SM00776">
    <property type="entry name" value="NPCBM"/>
    <property type="match status" value="1"/>
</dbReference>
<organism evidence="3 4">
    <name type="scientific">Paenibacillus lautus</name>
    <name type="common">Bacillus lautus</name>
    <dbReference type="NCBI Taxonomy" id="1401"/>
    <lineage>
        <taxon>Bacteria</taxon>
        <taxon>Bacillati</taxon>
        <taxon>Bacillota</taxon>
        <taxon>Bacilli</taxon>
        <taxon>Bacillales</taxon>
        <taxon>Paenibacillaceae</taxon>
        <taxon>Paenibacillus</taxon>
    </lineage>
</organism>
<dbReference type="GO" id="GO:0016787">
    <property type="term" value="F:hydrolase activity"/>
    <property type="evidence" value="ECO:0007669"/>
    <property type="project" value="InterPro"/>
</dbReference>
<dbReference type="Gene3D" id="2.60.120.1060">
    <property type="entry name" value="NPCBM/NEW2 domain"/>
    <property type="match status" value="1"/>
</dbReference>
<dbReference type="STRING" id="1401.BK123_10735"/>
<dbReference type="SUPFAM" id="SSF56300">
    <property type="entry name" value="Metallo-dependent phosphatases"/>
    <property type="match status" value="1"/>
</dbReference>
<sequence>MKKVMACLGLAACMLIPLGAPVHAQSAQGDINANEKKPKATFQVISDLHIRDTSFSHNKLSKALHDLHSIDPLADAMVINGDITNNGFPEEYAKARELLDQSPKPMNLYMTIGNHEFFNGAGNEVNTNRFADFIEEEHVYYEKMVNGYPFIFLGSESWGPVDSPAKDDAYLSDEQLNWLEDTLEKRSKSEKPMFVFLHQPLSAVYEAAEKRLTDLFSKYPQVILFSGHTHRDMRLPNINLTQNEFTSINTASVYYTTFAPTVNWDESQGLYVQIYDDRVVVQGRDFYRKQWIPEAHYTIDVQSATTFSYRNNYVIPGETALLTTKFTNYGQNTVKAIQLDLTAPDGWSVEAVTDPLVTHLSPGSSIETDWRVTPPDTVEPGFAKLDAAVSFKYGENNKQTEWSAGSIVWIPERLPAADSYVSDVEWIHSANHWGPVERDQSNGEKAKDDGKTITIGGVEYTKGLGVHANAEIAYYIGGNFSTFTADIGIDDEVGNRGSVVFQIWADGEKVYDSGLVTGSDSAKKVHADISGANVLKLVVIDGGDGTGYDHADWANAHIARSDVNS</sequence>
<evidence type="ECO:0000313" key="4">
    <source>
        <dbReference type="Proteomes" id="UP000187074"/>
    </source>
</evidence>
<evidence type="ECO:0000256" key="1">
    <source>
        <dbReference type="SAM" id="SignalP"/>
    </source>
</evidence>
<dbReference type="InterPro" id="IPR018905">
    <property type="entry name" value="A-galactase_NEW3"/>
</dbReference>
<dbReference type="InterPro" id="IPR013222">
    <property type="entry name" value="Glyco_hyd_98_carb-bd"/>
</dbReference>
<dbReference type="InterPro" id="IPR051918">
    <property type="entry name" value="STPP_CPPED1"/>
</dbReference>
<feature type="chain" id="PRO_5039608003" description="Glycosyl hydrolase family 98 putative carbohydrate-binding module domain-containing protein" evidence="1">
    <location>
        <begin position="25"/>
        <end position="565"/>
    </location>
</feature>
<dbReference type="Proteomes" id="UP000187074">
    <property type="component" value="Unassembled WGS sequence"/>
</dbReference>
<dbReference type="SUPFAM" id="SSF49785">
    <property type="entry name" value="Galactose-binding domain-like"/>
    <property type="match status" value="1"/>
</dbReference>
<dbReference type="EMBL" id="MRTF01000003">
    <property type="protein sequence ID" value="OME93720.1"/>
    <property type="molecule type" value="Genomic_DNA"/>
</dbReference>
<dbReference type="InterPro" id="IPR004843">
    <property type="entry name" value="Calcineurin-like_PHP"/>
</dbReference>
<evidence type="ECO:0000313" key="3">
    <source>
        <dbReference type="EMBL" id="OME93720.1"/>
    </source>
</evidence>
<dbReference type="Pfam" id="PF00149">
    <property type="entry name" value="Metallophos"/>
    <property type="match status" value="1"/>
</dbReference>
<dbReference type="PANTHER" id="PTHR43143">
    <property type="entry name" value="METALLOPHOSPHOESTERASE, CALCINEURIN SUPERFAMILY"/>
    <property type="match status" value="1"/>
</dbReference>
<dbReference type="Pfam" id="PF08305">
    <property type="entry name" value="NPCBM"/>
    <property type="match status" value="1"/>
</dbReference>
<proteinExistence type="predicted"/>
<dbReference type="InterPro" id="IPR013783">
    <property type="entry name" value="Ig-like_fold"/>
</dbReference>
<dbReference type="PANTHER" id="PTHR43143:SF1">
    <property type="entry name" value="SERINE_THREONINE-PROTEIN PHOSPHATASE CPPED1"/>
    <property type="match status" value="1"/>
</dbReference>
<dbReference type="InterPro" id="IPR029052">
    <property type="entry name" value="Metallo-depent_PP-like"/>
</dbReference>